<reference evidence="3 4" key="1">
    <citation type="submission" date="2024-09" db="EMBL/GenBank/DDBJ databases">
        <title>Laminarin stimulates single cell rates of sulfate reduction while oxygen inhibits transcriptomic activity in coastal marine sediment.</title>
        <authorList>
            <person name="Lindsay M."/>
            <person name="Orcutt B."/>
            <person name="Emerson D."/>
            <person name="Stepanauskas R."/>
            <person name="D'Angelo T."/>
        </authorList>
    </citation>
    <scope>NUCLEOTIDE SEQUENCE [LARGE SCALE GENOMIC DNA]</scope>
    <source>
        <strain evidence="3">SAG AM-311-K15</strain>
    </source>
</reference>
<feature type="domain" description="Integrase catalytic" evidence="2">
    <location>
        <begin position="1"/>
        <end position="143"/>
    </location>
</feature>
<protein>
    <recommendedName>
        <fullName evidence="2">Integrase catalytic domain-containing protein</fullName>
    </recommendedName>
</protein>
<feature type="compositionally biased region" description="Basic and acidic residues" evidence="1">
    <location>
        <begin position="224"/>
        <end position="233"/>
    </location>
</feature>
<organism evidence="3 4">
    <name type="scientific">candidate division CSSED10-310 bacterium</name>
    <dbReference type="NCBI Taxonomy" id="2855610"/>
    <lineage>
        <taxon>Bacteria</taxon>
        <taxon>Bacteria division CSSED10-310</taxon>
    </lineage>
</organism>
<dbReference type="PANTHER" id="PTHR35004">
    <property type="entry name" value="TRANSPOSASE RV3428C-RELATED"/>
    <property type="match status" value="1"/>
</dbReference>
<dbReference type="Gene3D" id="3.30.420.10">
    <property type="entry name" value="Ribonuclease H-like superfamily/Ribonuclease H"/>
    <property type="match status" value="1"/>
</dbReference>
<sequence>VAFFFLDDASRYGLEVVVGTAETSLLFLSGLREVTRHYGIPTSIYLDHGSGFTAHDSARVAANLGTLLIFGATAYPEGHGKIERFNQTVLNALLRGLDRRPDVDAECGALRLRLRHWLTTIYNHTVHESLVKMTPYGRFHNDGRALRFPRSEQDLDRHFMVSLSRRVSADHIVSVDSLDYEMPKGYAGQRVMLYRHVITPAIYFLDYDRFIKLQQVDLVHNARDRRAGRKTNESEANPLPPSAADLSFNRDFKPIIGPDGGFSGNDVPTDHHPQRRKNNE</sequence>
<feature type="non-terminal residue" evidence="3">
    <location>
        <position position="1"/>
    </location>
</feature>
<name>A0ABV6Z6M2_UNCC1</name>
<evidence type="ECO:0000313" key="3">
    <source>
        <dbReference type="EMBL" id="MFC1854093.1"/>
    </source>
</evidence>
<gene>
    <name evidence="3" type="ORF">ACFL27_28250</name>
</gene>
<evidence type="ECO:0000313" key="4">
    <source>
        <dbReference type="Proteomes" id="UP001594351"/>
    </source>
</evidence>
<comment type="caution">
    <text evidence="3">The sequence shown here is derived from an EMBL/GenBank/DDBJ whole genome shotgun (WGS) entry which is preliminary data.</text>
</comment>
<dbReference type="PANTHER" id="PTHR35004:SF6">
    <property type="entry name" value="TRANSPOSASE"/>
    <property type="match status" value="1"/>
</dbReference>
<dbReference type="Proteomes" id="UP001594351">
    <property type="component" value="Unassembled WGS sequence"/>
</dbReference>
<dbReference type="PROSITE" id="PS50994">
    <property type="entry name" value="INTEGRASE"/>
    <property type="match status" value="1"/>
</dbReference>
<proteinExistence type="predicted"/>
<feature type="region of interest" description="Disordered" evidence="1">
    <location>
        <begin position="224"/>
        <end position="280"/>
    </location>
</feature>
<evidence type="ECO:0000259" key="2">
    <source>
        <dbReference type="PROSITE" id="PS50994"/>
    </source>
</evidence>
<dbReference type="InterPro" id="IPR036397">
    <property type="entry name" value="RNaseH_sf"/>
</dbReference>
<dbReference type="SUPFAM" id="SSF53098">
    <property type="entry name" value="Ribonuclease H-like"/>
    <property type="match status" value="1"/>
</dbReference>
<dbReference type="EMBL" id="JBHPBY010000716">
    <property type="protein sequence ID" value="MFC1854093.1"/>
    <property type="molecule type" value="Genomic_DNA"/>
</dbReference>
<dbReference type="InterPro" id="IPR001584">
    <property type="entry name" value="Integrase_cat-core"/>
</dbReference>
<keyword evidence="4" id="KW-1185">Reference proteome</keyword>
<feature type="compositionally biased region" description="Basic and acidic residues" evidence="1">
    <location>
        <begin position="268"/>
        <end position="280"/>
    </location>
</feature>
<dbReference type="InterPro" id="IPR012337">
    <property type="entry name" value="RNaseH-like_sf"/>
</dbReference>
<accession>A0ABV6Z6M2</accession>
<evidence type="ECO:0000256" key="1">
    <source>
        <dbReference type="SAM" id="MobiDB-lite"/>
    </source>
</evidence>